<evidence type="ECO:0000313" key="1">
    <source>
        <dbReference type="EMBL" id="DAE30828.1"/>
    </source>
</evidence>
<name>A0A8S5RIM6_9VIRU</name>
<dbReference type="EMBL" id="BK059105">
    <property type="protein sequence ID" value="DAE30828.1"/>
    <property type="molecule type" value="Genomic_DNA"/>
</dbReference>
<protein>
    <submittedName>
        <fullName evidence="1">Uncharacterized protein</fullName>
    </submittedName>
</protein>
<accession>A0A8S5RIM6</accession>
<proteinExistence type="predicted"/>
<sequence length="30" mass="3547">MDSKLLPLQINDDNRVNLDKLHEYNNPLSH</sequence>
<organism evidence="1">
    <name type="scientific">virus sp. ctML55</name>
    <dbReference type="NCBI Taxonomy" id="2827627"/>
    <lineage>
        <taxon>Viruses</taxon>
    </lineage>
</organism>
<reference evidence="1" key="1">
    <citation type="journal article" date="2021" name="Proc. Natl. Acad. Sci. U.S.A.">
        <title>A Catalog of Tens of Thousands of Viruses from Human Metagenomes Reveals Hidden Associations with Chronic Diseases.</title>
        <authorList>
            <person name="Tisza M.J."/>
            <person name="Buck C.B."/>
        </authorList>
    </citation>
    <scope>NUCLEOTIDE SEQUENCE</scope>
    <source>
        <strain evidence="1">CtML55</strain>
    </source>
</reference>